<evidence type="ECO:0000313" key="2">
    <source>
        <dbReference type="Proteomes" id="UP000789396"/>
    </source>
</evidence>
<reference evidence="1" key="1">
    <citation type="submission" date="2021-06" db="EMBL/GenBank/DDBJ databases">
        <authorList>
            <person name="Kallberg Y."/>
            <person name="Tangrot J."/>
            <person name="Rosling A."/>
        </authorList>
    </citation>
    <scope>NUCLEOTIDE SEQUENCE</scope>
    <source>
        <strain evidence="1">IN212</strain>
    </source>
</reference>
<dbReference type="AlphaFoldDB" id="A0A9N9BTG6"/>
<gene>
    <name evidence="1" type="ORF">RFULGI_LOCUS5625</name>
</gene>
<name>A0A9N9BTG6_9GLOM</name>
<protein>
    <submittedName>
        <fullName evidence="1">14710_t:CDS:1</fullName>
    </submittedName>
</protein>
<dbReference type="EMBL" id="CAJVPZ010006592">
    <property type="protein sequence ID" value="CAG8575458.1"/>
    <property type="molecule type" value="Genomic_DNA"/>
</dbReference>
<dbReference type="OrthoDB" id="2424758at2759"/>
<keyword evidence="2" id="KW-1185">Reference proteome</keyword>
<organism evidence="1 2">
    <name type="scientific">Racocetra fulgida</name>
    <dbReference type="NCBI Taxonomy" id="60492"/>
    <lineage>
        <taxon>Eukaryota</taxon>
        <taxon>Fungi</taxon>
        <taxon>Fungi incertae sedis</taxon>
        <taxon>Mucoromycota</taxon>
        <taxon>Glomeromycotina</taxon>
        <taxon>Glomeromycetes</taxon>
        <taxon>Diversisporales</taxon>
        <taxon>Gigasporaceae</taxon>
        <taxon>Racocetra</taxon>
    </lineage>
</organism>
<dbReference type="Proteomes" id="UP000789396">
    <property type="component" value="Unassembled WGS sequence"/>
</dbReference>
<evidence type="ECO:0000313" key="1">
    <source>
        <dbReference type="EMBL" id="CAG8575458.1"/>
    </source>
</evidence>
<accession>A0A9N9BTG6</accession>
<proteinExistence type="predicted"/>
<comment type="caution">
    <text evidence="1">The sequence shown here is derived from an EMBL/GenBank/DDBJ whole genome shotgun (WGS) entry which is preliminary data.</text>
</comment>
<sequence>MSQMNTVLQTITDAFDDFLEFGSDSPEPITIKDPNQTNKSDITNKIQNLIFHLPLNQPIDAEEYISADNSLITTEILDNEEIIDAVKNCEYIELKDEVINKPISFIEALRFIDRILSFLEQQLDGSFNVDDSFIHNLEKLIKEVKLKYIISQQLLILDSFILGMN</sequence>